<dbReference type="Proteomes" id="UP000005555">
    <property type="component" value="Unassembled WGS sequence"/>
</dbReference>
<dbReference type="PANTHER" id="PTHR30246">
    <property type="entry name" value="2-KETO-3-DEOXY-6-PHOSPHOGLUCONATE ALDOLASE"/>
    <property type="match status" value="1"/>
</dbReference>
<evidence type="ECO:0000313" key="7">
    <source>
        <dbReference type="Proteomes" id="UP000005555"/>
    </source>
</evidence>
<dbReference type="AlphaFoldDB" id="Q1YSF3"/>
<dbReference type="EC" id="4.1.2.14" evidence="6"/>
<accession>Q1YSF3</accession>
<dbReference type="CDD" id="cd00452">
    <property type="entry name" value="KDPG_aldolase"/>
    <property type="match status" value="1"/>
</dbReference>
<dbReference type="InterPro" id="IPR000887">
    <property type="entry name" value="Aldlse_KDPG_KHG"/>
</dbReference>
<dbReference type="InterPro" id="IPR031338">
    <property type="entry name" value="KDPG/KHG_AS_2"/>
</dbReference>
<evidence type="ECO:0000256" key="3">
    <source>
        <dbReference type="ARBA" id="ARBA00011233"/>
    </source>
</evidence>
<dbReference type="STRING" id="314287.GB2207_11568"/>
<protein>
    <submittedName>
        <fullName evidence="6">Keto-hydroxyglutarate-aldolase/keto-deoxy-phosphogluconate aldolase</fullName>
        <ecNumber evidence="6">4.1.2.14</ecNumber>
    </submittedName>
</protein>
<organism evidence="6 7">
    <name type="scientific">gamma proteobacterium HTCC2207</name>
    <dbReference type="NCBI Taxonomy" id="314287"/>
    <lineage>
        <taxon>Bacteria</taxon>
        <taxon>Pseudomonadati</taxon>
        <taxon>Pseudomonadota</taxon>
        <taxon>Gammaproteobacteria</taxon>
        <taxon>Cellvibrionales</taxon>
        <taxon>Porticoccaceae</taxon>
        <taxon>SAR92 clade</taxon>
    </lineage>
</organism>
<gene>
    <name evidence="6" type="ORF">GB2207_11568</name>
</gene>
<dbReference type="SUPFAM" id="SSF51569">
    <property type="entry name" value="Aldolase"/>
    <property type="match status" value="1"/>
</dbReference>
<keyword evidence="4 6" id="KW-0456">Lyase</keyword>
<comment type="caution">
    <text evidence="6">The sequence shown here is derived from an EMBL/GenBank/DDBJ whole genome shotgun (WGS) entry which is preliminary data.</text>
</comment>
<dbReference type="HOGENOM" id="CLU_077795_2_1_6"/>
<dbReference type="OrthoDB" id="8590323at2"/>
<evidence type="ECO:0000256" key="1">
    <source>
        <dbReference type="ARBA" id="ARBA00004761"/>
    </source>
</evidence>
<dbReference type="NCBIfam" id="NF006600">
    <property type="entry name" value="PRK09140.1"/>
    <property type="match status" value="1"/>
</dbReference>
<evidence type="ECO:0000256" key="4">
    <source>
        <dbReference type="ARBA" id="ARBA00023239"/>
    </source>
</evidence>
<dbReference type="PANTHER" id="PTHR30246:SF1">
    <property type="entry name" value="2-DEHYDRO-3-DEOXY-6-PHOSPHOGALACTONATE ALDOLASE-RELATED"/>
    <property type="match status" value="1"/>
</dbReference>
<dbReference type="eggNOG" id="COG0800">
    <property type="taxonomic scope" value="Bacteria"/>
</dbReference>
<name>Q1YSF3_9GAMM</name>
<comment type="similarity">
    <text evidence="2">Belongs to the KHG/KDPG aldolase family.</text>
</comment>
<dbReference type="Pfam" id="PF01081">
    <property type="entry name" value="Aldolase"/>
    <property type="match status" value="1"/>
</dbReference>
<evidence type="ECO:0000313" key="6">
    <source>
        <dbReference type="EMBL" id="EAS47253.1"/>
    </source>
</evidence>
<evidence type="ECO:0000256" key="2">
    <source>
        <dbReference type="ARBA" id="ARBA00006906"/>
    </source>
</evidence>
<comment type="subunit">
    <text evidence="3">Homotrimer.</text>
</comment>
<evidence type="ECO:0000256" key="5">
    <source>
        <dbReference type="ARBA" id="ARBA00023277"/>
    </source>
</evidence>
<dbReference type="InterPro" id="IPR013785">
    <property type="entry name" value="Aldolase_TIM"/>
</dbReference>
<dbReference type="EMBL" id="AAPI01000003">
    <property type="protein sequence ID" value="EAS47253.1"/>
    <property type="molecule type" value="Genomic_DNA"/>
</dbReference>
<dbReference type="GO" id="GO:0008675">
    <property type="term" value="F:2-dehydro-3-deoxy-phosphogluconate aldolase activity"/>
    <property type="evidence" value="ECO:0007669"/>
    <property type="project" value="UniProtKB-EC"/>
</dbReference>
<keyword evidence="7" id="KW-1185">Reference proteome</keyword>
<comment type="pathway">
    <text evidence="1">Carbohydrate acid metabolism.</text>
</comment>
<dbReference type="PROSITE" id="PS00160">
    <property type="entry name" value="ALDOLASE_KDPG_KHG_2"/>
    <property type="match status" value="1"/>
</dbReference>
<keyword evidence="5" id="KW-0119">Carbohydrate metabolism</keyword>
<dbReference type="Gene3D" id="3.20.20.70">
    <property type="entry name" value="Aldolase class I"/>
    <property type="match status" value="1"/>
</dbReference>
<sequence length="211" mass="21540">MNEKLESWFAQMPVVAILRGVRPEQVVAIGEALYKAGIGIIEVPLNSPEPMESIKSLADALGDRCVIGAGTVLTEADAEGVAAAGGQIAVSPNTDPAVITRSLALGMVPMPGWATVTEALIAYQAGARYLKLFPAATYGPEHVKGASAVLPTDCKVLAVGGVGANSAAAWLSAGVDGFGIGSELYKPGDSAEQVHQRAVAVVAAFKTAREG</sequence>
<reference evidence="6 7" key="1">
    <citation type="submission" date="2006-03" db="EMBL/GenBank/DDBJ databases">
        <authorList>
            <person name="Giovannoni S.J."/>
            <person name="Cho J.-C."/>
            <person name="Ferriera S."/>
            <person name="Johnson J."/>
            <person name="Kravitz S."/>
            <person name="Halpern A."/>
            <person name="Remington K."/>
            <person name="Beeson K."/>
            <person name="Tran B."/>
            <person name="Rogers Y.-H."/>
            <person name="Friedman R."/>
            <person name="Venter J.C."/>
        </authorList>
    </citation>
    <scope>NUCLEOTIDE SEQUENCE [LARGE SCALE GENOMIC DNA]</scope>
    <source>
        <strain evidence="6 7">HTCC2207</strain>
    </source>
</reference>
<proteinExistence type="inferred from homology"/>